<dbReference type="Proteomes" id="UP000033881">
    <property type="component" value="Unassembled WGS sequence"/>
</dbReference>
<comment type="caution">
    <text evidence="3">The sequence shown here is derived from an EMBL/GenBank/DDBJ whole genome shotgun (WGS) entry which is preliminary data.</text>
</comment>
<feature type="transmembrane region" description="Helical" evidence="1">
    <location>
        <begin position="260"/>
        <end position="276"/>
    </location>
</feature>
<evidence type="ECO:0000256" key="2">
    <source>
        <dbReference type="SAM" id="SignalP"/>
    </source>
</evidence>
<sequence>MKKIITILLFMMVLGMFSAYAAIDCNLTVPNPIGNRSQINASYNASVGSVGYSVAFFASSSSTRNSTALPFANATNTSRRVTTNLTFGNNIILEDSNDYSIYAICYHNSTGAGGAPEFTQSTTTTGVTIDRTDPSAPSAITFLNPVKNGETITATIDRETANRCFIQFGGPNVEKLPMALSGSTCTFTAAPNNPPNSAYDAFLVADDRTNSTTSSMNNIIIQAAANNGGFSGSIEIPGGQSGSIDVNAIFNPADTAKKKQTAVLIIIVLVVLVFINKKK</sequence>
<accession>A0A0G0M9F5</accession>
<keyword evidence="1" id="KW-0812">Transmembrane</keyword>
<dbReference type="EMBL" id="LBWB01000056">
    <property type="protein sequence ID" value="KKQ96980.1"/>
    <property type="molecule type" value="Genomic_DNA"/>
</dbReference>
<evidence type="ECO:0000313" key="3">
    <source>
        <dbReference type="EMBL" id="KKQ96980.1"/>
    </source>
</evidence>
<keyword evidence="2" id="KW-0732">Signal</keyword>
<organism evidence="3 4">
    <name type="scientific">Candidatus Woesebacteria bacterium GW2011_GWB1_39_12</name>
    <dbReference type="NCBI Taxonomy" id="1618574"/>
    <lineage>
        <taxon>Bacteria</taxon>
        <taxon>Candidatus Woeseibacteriota</taxon>
    </lineage>
</organism>
<reference evidence="3 4" key="1">
    <citation type="journal article" date="2015" name="Nature">
        <title>rRNA introns, odd ribosomes, and small enigmatic genomes across a large radiation of phyla.</title>
        <authorList>
            <person name="Brown C.T."/>
            <person name="Hug L.A."/>
            <person name="Thomas B.C."/>
            <person name="Sharon I."/>
            <person name="Castelle C.J."/>
            <person name="Singh A."/>
            <person name="Wilkins M.J."/>
            <person name="Williams K.H."/>
            <person name="Banfield J.F."/>
        </authorList>
    </citation>
    <scope>NUCLEOTIDE SEQUENCE [LARGE SCALE GENOMIC DNA]</scope>
</reference>
<proteinExistence type="predicted"/>
<gene>
    <name evidence="3" type="ORF">UT24_C0056G0007</name>
</gene>
<protein>
    <submittedName>
        <fullName evidence="3">Uncharacterized protein</fullName>
    </submittedName>
</protein>
<keyword evidence="1" id="KW-0472">Membrane</keyword>
<name>A0A0G0M9F5_9BACT</name>
<evidence type="ECO:0000256" key="1">
    <source>
        <dbReference type="SAM" id="Phobius"/>
    </source>
</evidence>
<dbReference type="AlphaFoldDB" id="A0A0G0M9F5"/>
<dbReference type="STRING" id="1618574.UT24_C0056G0007"/>
<feature type="chain" id="PRO_5002533467" evidence="2">
    <location>
        <begin position="22"/>
        <end position="279"/>
    </location>
</feature>
<evidence type="ECO:0000313" key="4">
    <source>
        <dbReference type="Proteomes" id="UP000033881"/>
    </source>
</evidence>
<keyword evidence="1" id="KW-1133">Transmembrane helix</keyword>
<feature type="signal peptide" evidence="2">
    <location>
        <begin position="1"/>
        <end position="21"/>
    </location>
</feature>